<proteinExistence type="predicted"/>
<dbReference type="PROSITE" id="PS50901">
    <property type="entry name" value="FTSK"/>
    <property type="match status" value="1"/>
</dbReference>
<accession>A0ABW7TIU6</accession>
<keyword evidence="6" id="KW-1185">Reference proteome</keyword>
<evidence type="ECO:0000256" key="1">
    <source>
        <dbReference type="ARBA" id="ARBA00022741"/>
    </source>
</evidence>
<evidence type="ECO:0000313" key="5">
    <source>
        <dbReference type="EMBL" id="MFI1460043.1"/>
    </source>
</evidence>
<dbReference type="InterPro" id="IPR027417">
    <property type="entry name" value="P-loop_NTPase"/>
</dbReference>
<keyword evidence="1 3" id="KW-0547">Nucleotide-binding</keyword>
<organism evidence="5 6">
    <name type="scientific">Nocardia carnea</name>
    <dbReference type="NCBI Taxonomy" id="37328"/>
    <lineage>
        <taxon>Bacteria</taxon>
        <taxon>Bacillati</taxon>
        <taxon>Actinomycetota</taxon>
        <taxon>Actinomycetes</taxon>
        <taxon>Mycobacteriales</taxon>
        <taxon>Nocardiaceae</taxon>
        <taxon>Nocardia</taxon>
    </lineage>
</organism>
<dbReference type="InterPro" id="IPR050206">
    <property type="entry name" value="FtsK/SpoIIIE/SftA"/>
</dbReference>
<feature type="binding site" evidence="3">
    <location>
        <begin position="60"/>
        <end position="67"/>
    </location>
    <ligand>
        <name>ATP</name>
        <dbReference type="ChEBI" id="CHEBI:30616"/>
    </ligand>
</feature>
<name>A0ABW7TIU6_9NOCA</name>
<dbReference type="PANTHER" id="PTHR22683">
    <property type="entry name" value="SPORULATION PROTEIN RELATED"/>
    <property type="match status" value="1"/>
</dbReference>
<comment type="caution">
    <text evidence="5">The sequence shown here is derived from an EMBL/GenBank/DDBJ whole genome shotgun (WGS) entry which is preliminary data.</text>
</comment>
<dbReference type="Gene3D" id="3.40.50.300">
    <property type="entry name" value="P-loop containing nucleotide triphosphate hydrolases"/>
    <property type="match status" value="1"/>
</dbReference>
<dbReference type="Proteomes" id="UP001611263">
    <property type="component" value="Unassembled WGS sequence"/>
</dbReference>
<reference evidence="5 6" key="1">
    <citation type="submission" date="2024-10" db="EMBL/GenBank/DDBJ databases">
        <title>The Natural Products Discovery Center: Release of the First 8490 Sequenced Strains for Exploring Actinobacteria Biosynthetic Diversity.</title>
        <authorList>
            <person name="Kalkreuter E."/>
            <person name="Kautsar S.A."/>
            <person name="Yang D."/>
            <person name="Bader C.D."/>
            <person name="Teijaro C.N."/>
            <person name="Fluegel L."/>
            <person name="Davis C.M."/>
            <person name="Simpson J.R."/>
            <person name="Lauterbach L."/>
            <person name="Steele A.D."/>
            <person name="Gui C."/>
            <person name="Meng S."/>
            <person name="Li G."/>
            <person name="Viehrig K."/>
            <person name="Ye F."/>
            <person name="Su P."/>
            <person name="Kiefer A.F."/>
            <person name="Nichols A."/>
            <person name="Cepeda A.J."/>
            <person name="Yan W."/>
            <person name="Fan B."/>
            <person name="Jiang Y."/>
            <person name="Adhikari A."/>
            <person name="Zheng C.-J."/>
            <person name="Schuster L."/>
            <person name="Cowan T.M."/>
            <person name="Smanski M.J."/>
            <person name="Chevrette M.G."/>
            <person name="De Carvalho L.P.S."/>
            <person name="Shen B."/>
        </authorList>
    </citation>
    <scope>NUCLEOTIDE SEQUENCE [LARGE SCALE GENOMIC DNA]</scope>
    <source>
        <strain evidence="5 6">NPDC020568</strain>
    </source>
</reference>
<protein>
    <submittedName>
        <fullName evidence="5">FtsK/SpoIIIE domain-containing protein</fullName>
    </submittedName>
</protein>
<dbReference type="InterPro" id="IPR002543">
    <property type="entry name" value="FtsK_dom"/>
</dbReference>
<sequence>MFGLEQPDHIDIEKLWHCPRDRRSAGIPIGVTETGTPVELVIRAVERSRTGWYGQGLVVGDEDSGRAELLRAIVLGMALRQSPEEVSFVLVDVYGRGTFDGLEKLPHLSALVSGVARDRCLLDRLFAALSGESDRRLNMLPLLGHSSDMEDWARARAAGADLDPVPALVVVIDDFAGIAPERRETRQFCATFARLGKVIRTHLLLGVPAQTARTASQSATGYHIVLDNNPAYRSHTASATENAHTQPRHRPHGYLHAGADPIRFEATRLSRLIPTRTASGAVVQRPLLDVLVSQMHWHGPPVFEVLLPPLDTPPTLR</sequence>
<gene>
    <name evidence="5" type="ORF">ACH4WX_04900</name>
</gene>
<evidence type="ECO:0000259" key="4">
    <source>
        <dbReference type="PROSITE" id="PS50901"/>
    </source>
</evidence>
<evidence type="ECO:0000313" key="6">
    <source>
        <dbReference type="Proteomes" id="UP001611263"/>
    </source>
</evidence>
<dbReference type="EMBL" id="JBIRUQ010000001">
    <property type="protein sequence ID" value="MFI1460043.1"/>
    <property type="molecule type" value="Genomic_DNA"/>
</dbReference>
<dbReference type="RefSeq" id="WP_231508170.1">
    <property type="nucleotide sequence ID" value="NZ_JBIRUQ010000001.1"/>
</dbReference>
<dbReference type="PANTHER" id="PTHR22683:SF1">
    <property type="entry name" value="TYPE VII SECRETION SYSTEM PROTEIN ESSC"/>
    <property type="match status" value="1"/>
</dbReference>
<keyword evidence="2 3" id="KW-0067">ATP-binding</keyword>
<feature type="domain" description="FtsK" evidence="4">
    <location>
        <begin position="35"/>
        <end position="245"/>
    </location>
</feature>
<evidence type="ECO:0000256" key="2">
    <source>
        <dbReference type="ARBA" id="ARBA00022840"/>
    </source>
</evidence>
<dbReference type="Pfam" id="PF01580">
    <property type="entry name" value="FtsK_SpoIIIE"/>
    <property type="match status" value="1"/>
</dbReference>
<evidence type="ECO:0000256" key="3">
    <source>
        <dbReference type="PROSITE-ProRule" id="PRU00289"/>
    </source>
</evidence>